<dbReference type="Gene3D" id="3.40.50.720">
    <property type="entry name" value="NAD(P)-binding Rossmann-like Domain"/>
    <property type="match status" value="1"/>
</dbReference>
<dbReference type="InterPro" id="IPR020904">
    <property type="entry name" value="Sc_DH/Rdtase_CS"/>
</dbReference>
<accession>A0ABX6DMH0</accession>
<dbReference type="GeneID" id="91972312"/>
<dbReference type="PANTHER" id="PTHR44196">
    <property type="entry name" value="DEHYDROGENASE/REDUCTASE SDR FAMILY MEMBER 7B"/>
    <property type="match status" value="1"/>
</dbReference>
<evidence type="ECO:0000313" key="6">
    <source>
        <dbReference type="Proteomes" id="UP000344450"/>
    </source>
</evidence>
<name>A0ABX6DMH0_KLUIN</name>
<keyword evidence="2" id="KW-0560">Oxidoreductase</keyword>
<dbReference type="InterPro" id="IPR036291">
    <property type="entry name" value="NAD(P)-bd_dom_sf"/>
</dbReference>
<dbReference type="PRINTS" id="PR00080">
    <property type="entry name" value="SDRFAMILY"/>
</dbReference>
<comment type="similarity">
    <text evidence="1 3">Belongs to the short-chain dehydrogenases/reductases (SDR) family.</text>
</comment>
<dbReference type="PRINTS" id="PR00081">
    <property type="entry name" value="GDHRDH"/>
</dbReference>
<evidence type="ECO:0000313" key="5">
    <source>
        <dbReference type="EMBL" id="QGH29593.1"/>
    </source>
</evidence>
<evidence type="ECO:0000259" key="4">
    <source>
        <dbReference type="SMART" id="SM00822"/>
    </source>
</evidence>
<dbReference type="EMBL" id="CP045845">
    <property type="protein sequence ID" value="QGH29593.1"/>
    <property type="molecule type" value="Genomic_DNA"/>
</dbReference>
<dbReference type="Proteomes" id="UP000344450">
    <property type="component" value="Chromosome"/>
</dbReference>
<evidence type="ECO:0000256" key="1">
    <source>
        <dbReference type="ARBA" id="ARBA00006484"/>
    </source>
</evidence>
<dbReference type="RefSeq" id="WP_153742589.1">
    <property type="nucleotide sequence ID" value="NZ_CP045843.1"/>
</dbReference>
<dbReference type="SMART" id="SM00822">
    <property type="entry name" value="PKS_KR"/>
    <property type="match status" value="1"/>
</dbReference>
<dbReference type="PIRSF" id="PIRSF000126">
    <property type="entry name" value="11-beta-HSD1"/>
    <property type="match status" value="1"/>
</dbReference>
<organism evidence="5 6">
    <name type="scientific">Kluyvera intermedia</name>
    <name type="common">Enterobacter intermedius</name>
    <dbReference type="NCBI Taxonomy" id="61648"/>
    <lineage>
        <taxon>Bacteria</taxon>
        <taxon>Pseudomonadati</taxon>
        <taxon>Pseudomonadota</taxon>
        <taxon>Gammaproteobacteria</taxon>
        <taxon>Enterobacterales</taxon>
        <taxon>Enterobacteriaceae</taxon>
        <taxon>Kluyvera</taxon>
    </lineage>
</organism>
<reference evidence="5 6" key="1">
    <citation type="submission" date="2019-10" db="EMBL/GenBank/DDBJ databases">
        <title>Complete genome sequencing of drug resistant plasmids in Kluyvera intermedia.</title>
        <authorList>
            <person name="Ke C."/>
            <person name="Jian S."/>
        </authorList>
    </citation>
    <scope>NUCLEOTIDE SEQUENCE [LARGE SCALE GENOMIC DNA]</scope>
    <source>
        <strain evidence="5 6">N2-1</strain>
    </source>
</reference>
<sequence length="261" mass="28253">MATKNNGWVLITGASSGFGEEFARQYAAQGKSLILVARRLDKLESLAEEIRARFNIDVMVEQVDLSEITAIAALHNRLREQNIVVDILINNAGHGLQGSFLDQSLDNSLGMITLDIASLTAITRLFAADMRARRKGSILMVASLLSYQGVKNFAVYSAAKAYVLRFSDALHRELKGYGITVTALCPGMSDTGFATAAKQKLTPALKGVMMQPKPVVQAGIRALDAGKMSVVPGMGNKAITFLTWATPRWLHQAIMARVMGV</sequence>
<dbReference type="PROSITE" id="PS00061">
    <property type="entry name" value="ADH_SHORT"/>
    <property type="match status" value="1"/>
</dbReference>
<dbReference type="Pfam" id="PF00106">
    <property type="entry name" value="adh_short"/>
    <property type="match status" value="1"/>
</dbReference>
<dbReference type="InterPro" id="IPR002347">
    <property type="entry name" value="SDR_fam"/>
</dbReference>
<dbReference type="SUPFAM" id="SSF51735">
    <property type="entry name" value="NAD(P)-binding Rossmann-fold domains"/>
    <property type="match status" value="1"/>
</dbReference>
<evidence type="ECO:0000256" key="3">
    <source>
        <dbReference type="RuleBase" id="RU000363"/>
    </source>
</evidence>
<proteinExistence type="inferred from homology"/>
<gene>
    <name evidence="5" type="ORF">GHC21_07875</name>
</gene>
<dbReference type="InterPro" id="IPR057326">
    <property type="entry name" value="KR_dom"/>
</dbReference>
<dbReference type="PANTHER" id="PTHR44196:SF2">
    <property type="entry name" value="SHORT-CHAIN DEHYDROGENASE-RELATED"/>
    <property type="match status" value="1"/>
</dbReference>
<protein>
    <submittedName>
        <fullName evidence="5">SDR family NAD(P)-dependent oxidoreductase</fullName>
    </submittedName>
</protein>
<evidence type="ECO:0000256" key="2">
    <source>
        <dbReference type="ARBA" id="ARBA00023002"/>
    </source>
</evidence>
<feature type="domain" description="Ketoreductase" evidence="4">
    <location>
        <begin position="7"/>
        <end position="187"/>
    </location>
</feature>
<keyword evidence="6" id="KW-1185">Reference proteome</keyword>